<accession>A0A1H4NJP7</accession>
<evidence type="ECO:0000256" key="1">
    <source>
        <dbReference type="ARBA" id="ARBA00008635"/>
    </source>
</evidence>
<dbReference type="SUPFAM" id="SSF109854">
    <property type="entry name" value="DinB/YfiT-like putative metalloenzymes"/>
    <property type="match status" value="1"/>
</dbReference>
<evidence type="ECO:0000313" key="5">
    <source>
        <dbReference type="Proteomes" id="UP000199064"/>
    </source>
</evidence>
<feature type="binding site" evidence="3">
    <location>
        <position position="133"/>
    </location>
    <ligand>
        <name>a divalent metal cation</name>
        <dbReference type="ChEBI" id="CHEBI:60240"/>
    </ligand>
</feature>
<proteinExistence type="inferred from homology"/>
<dbReference type="Proteomes" id="UP000199064">
    <property type="component" value="Unassembled WGS sequence"/>
</dbReference>
<dbReference type="PANTHER" id="PTHR37302:SF1">
    <property type="entry name" value="PROTEIN DINB"/>
    <property type="match status" value="1"/>
</dbReference>
<comment type="similarity">
    <text evidence="1">Belongs to the DinB family.</text>
</comment>
<dbReference type="EMBL" id="FNSL01000001">
    <property type="protein sequence ID" value="SEB95510.1"/>
    <property type="molecule type" value="Genomic_DNA"/>
</dbReference>
<keyword evidence="2 3" id="KW-0479">Metal-binding</keyword>
<organism evidence="4 5">
    <name type="scientific">Nitratireductor aquibiodomus</name>
    <dbReference type="NCBI Taxonomy" id="204799"/>
    <lineage>
        <taxon>Bacteria</taxon>
        <taxon>Pseudomonadati</taxon>
        <taxon>Pseudomonadota</taxon>
        <taxon>Alphaproteobacteria</taxon>
        <taxon>Hyphomicrobiales</taxon>
        <taxon>Phyllobacteriaceae</taxon>
        <taxon>Nitratireductor</taxon>
    </lineage>
</organism>
<reference evidence="5" key="1">
    <citation type="submission" date="2016-10" db="EMBL/GenBank/DDBJ databases">
        <authorList>
            <person name="Varghese N."/>
            <person name="Submissions S."/>
        </authorList>
    </citation>
    <scope>NUCLEOTIDE SEQUENCE [LARGE SCALE GENOMIC DNA]</scope>
    <source>
        <strain evidence="5">ES.061</strain>
    </source>
</reference>
<dbReference type="PANTHER" id="PTHR37302">
    <property type="entry name" value="SLR1116 PROTEIN"/>
    <property type="match status" value="1"/>
</dbReference>
<feature type="binding site" evidence="3">
    <location>
        <position position="48"/>
    </location>
    <ligand>
        <name>a divalent metal cation</name>
        <dbReference type="ChEBI" id="CHEBI:60240"/>
    </ligand>
</feature>
<dbReference type="AlphaFoldDB" id="A0A1H4NJP7"/>
<protein>
    <submittedName>
        <fullName evidence="4">Uncharacterized damage-inducible protein DinB (Forms a four-helix bundle)</fullName>
    </submittedName>
</protein>
<evidence type="ECO:0000256" key="3">
    <source>
        <dbReference type="PIRSR" id="PIRSR607837-1"/>
    </source>
</evidence>
<dbReference type="GO" id="GO:0046872">
    <property type="term" value="F:metal ion binding"/>
    <property type="evidence" value="ECO:0007669"/>
    <property type="project" value="UniProtKB-KW"/>
</dbReference>
<dbReference type="RefSeq" id="WP_007007675.1">
    <property type="nucleotide sequence ID" value="NZ_FNSL01000001.1"/>
</dbReference>
<gene>
    <name evidence="4" type="ORF">SAMN05216452_3814</name>
</gene>
<dbReference type="Pfam" id="PF05163">
    <property type="entry name" value="DinB"/>
    <property type="match status" value="1"/>
</dbReference>
<dbReference type="InterPro" id="IPR007837">
    <property type="entry name" value="DinB"/>
</dbReference>
<evidence type="ECO:0000256" key="2">
    <source>
        <dbReference type="ARBA" id="ARBA00022723"/>
    </source>
</evidence>
<evidence type="ECO:0000313" key="4">
    <source>
        <dbReference type="EMBL" id="SEB95510.1"/>
    </source>
</evidence>
<dbReference type="Gene3D" id="1.20.120.450">
    <property type="entry name" value="dinb family like domain"/>
    <property type="match status" value="1"/>
</dbReference>
<sequence length="170" mass="19220">MKQHFEMFASYNFWANARIYEAAQTLDAEALNRDVGVYFKSLMGTLNHILVADLIWMKRFTGEGAAPGRLDTILHSALPALRIAREGEDQRIINWVESLEEEAFSGRFTYVTVTDVRTVSQRLAPALSHFFNHQTHHRGHAHAALSILGAEAPSIDLIYFQRTKTGSRFG</sequence>
<dbReference type="InterPro" id="IPR034660">
    <property type="entry name" value="DinB/YfiT-like"/>
</dbReference>
<feature type="binding site" evidence="3">
    <location>
        <position position="137"/>
    </location>
    <ligand>
        <name>a divalent metal cation</name>
        <dbReference type="ChEBI" id="CHEBI:60240"/>
    </ligand>
</feature>
<keyword evidence="5" id="KW-1185">Reference proteome</keyword>
<name>A0A1H4NJP7_9HYPH</name>